<dbReference type="Proteomes" id="UP000255082">
    <property type="component" value="Unassembled WGS sequence"/>
</dbReference>
<dbReference type="EMBL" id="UGRU01000002">
    <property type="protein sequence ID" value="SUH71901.1"/>
    <property type="molecule type" value="Genomic_DNA"/>
</dbReference>
<accession>A0A379X4J9</accession>
<evidence type="ECO:0000313" key="1">
    <source>
        <dbReference type="EMBL" id="SUH71901.1"/>
    </source>
</evidence>
<evidence type="ECO:0000313" key="2">
    <source>
        <dbReference type="Proteomes" id="UP000255082"/>
    </source>
</evidence>
<gene>
    <name evidence="1" type="ORF">NCTC13184_07323</name>
</gene>
<dbReference type="AlphaFoldDB" id="A0A379X4J9"/>
<reference evidence="1 2" key="1">
    <citation type="submission" date="2018-06" db="EMBL/GenBank/DDBJ databases">
        <authorList>
            <consortium name="Pathogen Informatics"/>
            <person name="Doyle S."/>
        </authorList>
    </citation>
    <scope>NUCLEOTIDE SEQUENCE [LARGE SCALE GENOMIC DNA]</scope>
    <source>
        <strain evidence="1 2">NCTC13184</strain>
    </source>
</reference>
<organism evidence="1 2">
    <name type="scientific">Nocardia africana</name>
    <dbReference type="NCBI Taxonomy" id="134964"/>
    <lineage>
        <taxon>Bacteria</taxon>
        <taxon>Bacillati</taxon>
        <taxon>Actinomycetota</taxon>
        <taxon>Actinomycetes</taxon>
        <taxon>Mycobacteriales</taxon>
        <taxon>Nocardiaceae</taxon>
        <taxon>Nocardia</taxon>
    </lineage>
</organism>
<sequence>MMQISELADEIVTDWVVRELPAAALRGVARHDLAGEIQAQPPITAETLEADNGLRRYQHELQRAVFALPAKRSAAVPSDDEIDAFIYAEVGAEIFDLVHELAADLAFTSGDATGAWALQLLRKAYRINPRATAEAIRCRYHELFETAVIDGVGRLDMCS</sequence>
<proteinExistence type="predicted"/>
<name>A0A379X4J9_9NOCA</name>
<protein>
    <submittedName>
        <fullName evidence="1">Uncharacterized protein</fullName>
    </submittedName>
</protein>